<comment type="catalytic activity">
    <reaction evidence="2">
        <text>a 3'-end 2',3'-cyclophospho-ribonucleotide-RNA + H2O = a 3'-end 2'-phospho-ribonucleotide-RNA + H(+)</text>
        <dbReference type="Rhea" id="RHEA:11828"/>
        <dbReference type="Rhea" id="RHEA-COMP:10464"/>
        <dbReference type="Rhea" id="RHEA-COMP:17353"/>
        <dbReference type="ChEBI" id="CHEBI:15377"/>
        <dbReference type="ChEBI" id="CHEBI:15378"/>
        <dbReference type="ChEBI" id="CHEBI:83064"/>
        <dbReference type="ChEBI" id="CHEBI:173113"/>
        <dbReference type="EC" id="3.1.4.58"/>
    </reaction>
</comment>
<evidence type="ECO:0000313" key="4">
    <source>
        <dbReference type="Proteomes" id="UP001595816"/>
    </source>
</evidence>
<dbReference type="InterPro" id="IPR004175">
    <property type="entry name" value="RNA_CPDase"/>
</dbReference>
<dbReference type="HAMAP" id="MF_01940">
    <property type="entry name" value="RNA_CPDase"/>
    <property type="match status" value="1"/>
</dbReference>
<dbReference type="InterPro" id="IPR009097">
    <property type="entry name" value="Cyclic_Pdiesterase"/>
</dbReference>
<sequence length="192" mass="20555">MFVALFPPPPAVADLESFVSRLNLGKATAAGRDVRLDAPERWHVTLAFLGEVDEAGVAAAEGAVGRVAEAWPQEHAGVPPLRLADGGRFGTGSSTILWAGLHGDLGRLTDLAGQINHQLADVGLPSSDGKPFRPHLTLARCGDRLSSDEVAADLAQLHQYAGPTWKVDELVLVRSHLDGDRSYERLRSWPLS</sequence>
<dbReference type="Gene3D" id="3.90.1140.10">
    <property type="entry name" value="Cyclic phosphodiesterase"/>
    <property type="match status" value="1"/>
</dbReference>
<comment type="similarity">
    <text evidence="2">Belongs to the 2H phosphoesterase superfamily. ThpR family.</text>
</comment>
<keyword evidence="1 2" id="KW-0378">Hydrolase</keyword>
<accession>A0ABV8LFD7</accession>
<dbReference type="SUPFAM" id="SSF55144">
    <property type="entry name" value="LigT-like"/>
    <property type="match status" value="1"/>
</dbReference>
<feature type="active site" description="Proton donor" evidence="2">
    <location>
        <position position="43"/>
    </location>
</feature>
<dbReference type="EMBL" id="JBHSAY010000003">
    <property type="protein sequence ID" value="MFC4129631.1"/>
    <property type="molecule type" value="Genomic_DNA"/>
</dbReference>
<feature type="short sequence motif" description="HXTX 1" evidence="2">
    <location>
        <begin position="43"/>
        <end position="46"/>
    </location>
</feature>
<evidence type="ECO:0000256" key="2">
    <source>
        <dbReference type="HAMAP-Rule" id="MF_01940"/>
    </source>
</evidence>
<feature type="short sequence motif" description="HXTX 2" evidence="2">
    <location>
        <begin position="135"/>
        <end position="138"/>
    </location>
</feature>
<keyword evidence="4" id="KW-1185">Reference proteome</keyword>
<protein>
    <recommendedName>
        <fullName evidence="2">RNA 2',3'-cyclic phosphodiesterase</fullName>
        <shortName evidence="2">RNA 2',3'-CPDase</shortName>
        <ecNumber evidence="2">3.1.4.58</ecNumber>
    </recommendedName>
</protein>
<dbReference type="PANTHER" id="PTHR35561:SF1">
    <property type="entry name" value="RNA 2',3'-CYCLIC PHOSPHODIESTERASE"/>
    <property type="match status" value="1"/>
</dbReference>
<name>A0ABV8LFD7_9ACTN</name>
<proteinExistence type="inferred from homology"/>
<evidence type="ECO:0000256" key="1">
    <source>
        <dbReference type="ARBA" id="ARBA00022801"/>
    </source>
</evidence>
<gene>
    <name evidence="3" type="primary">thpR</name>
    <name evidence="3" type="ORF">ACFOZ4_03335</name>
</gene>
<organism evidence="3 4">
    <name type="scientific">Hamadaea flava</name>
    <dbReference type="NCBI Taxonomy" id="1742688"/>
    <lineage>
        <taxon>Bacteria</taxon>
        <taxon>Bacillati</taxon>
        <taxon>Actinomycetota</taxon>
        <taxon>Actinomycetes</taxon>
        <taxon>Micromonosporales</taxon>
        <taxon>Micromonosporaceae</taxon>
        <taxon>Hamadaea</taxon>
    </lineage>
</organism>
<dbReference type="Pfam" id="PF13563">
    <property type="entry name" value="2_5_RNA_ligase2"/>
    <property type="match status" value="1"/>
</dbReference>
<comment type="function">
    <text evidence="2">Hydrolyzes RNA 2',3'-cyclic phosphodiester to an RNA 2'-phosphomonoester.</text>
</comment>
<comment type="caution">
    <text evidence="3">The sequence shown here is derived from an EMBL/GenBank/DDBJ whole genome shotgun (WGS) entry which is preliminary data.</text>
</comment>
<dbReference type="EC" id="3.1.4.58" evidence="2"/>
<evidence type="ECO:0000313" key="3">
    <source>
        <dbReference type="EMBL" id="MFC4129631.1"/>
    </source>
</evidence>
<dbReference type="NCBIfam" id="TIGR02258">
    <property type="entry name" value="2_5_ligase"/>
    <property type="match status" value="1"/>
</dbReference>
<dbReference type="PANTHER" id="PTHR35561">
    <property type="entry name" value="RNA 2',3'-CYCLIC PHOSPHODIESTERASE"/>
    <property type="match status" value="1"/>
</dbReference>
<dbReference type="Proteomes" id="UP001595816">
    <property type="component" value="Unassembled WGS sequence"/>
</dbReference>
<feature type="active site" description="Proton acceptor" evidence="2">
    <location>
        <position position="135"/>
    </location>
</feature>
<reference evidence="4" key="1">
    <citation type="journal article" date="2019" name="Int. J. Syst. Evol. Microbiol.">
        <title>The Global Catalogue of Microorganisms (GCM) 10K type strain sequencing project: providing services to taxonomists for standard genome sequencing and annotation.</title>
        <authorList>
            <consortium name="The Broad Institute Genomics Platform"/>
            <consortium name="The Broad Institute Genome Sequencing Center for Infectious Disease"/>
            <person name="Wu L."/>
            <person name="Ma J."/>
        </authorList>
    </citation>
    <scope>NUCLEOTIDE SEQUENCE [LARGE SCALE GENOMIC DNA]</scope>
    <source>
        <strain evidence="4">CGMCC 4.7289</strain>
    </source>
</reference>
<dbReference type="RefSeq" id="WP_253763786.1">
    <property type="nucleotide sequence ID" value="NZ_JAMZDZ010000001.1"/>
</dbReference>